<dbReference type="EMBL" id="JARJLG010000092">
    <property type="protein sequence ID" value="KAJ7747957.1"/>
    <property type="molecule type" value="Genomic_DNA"/>
</dbReference>
<dbReference type="Proteomes" id="UP001215280">
    <property type="component" value="Unassembled WGS sequence"/>
</dbReference>
<feature type="region of interest" description="Disordered" evidence="1">
    <location>
        <begin position="285"/>
        <end position="310"/>
    </location>
</feature>
<comment type="caution">
    <text evidence="2">The sequence shown here is derived from an EMBL/GenBank/DDBJ whole genome shotgun (WGS) entry which is preliminary data.</text>
</comment>
<keyword evidence="3" id="KW-1185">Reference proteome</keyword>
<dbReference type="AlphaFoldDB" id="A0AAD7N6H8"/>
<sequence length="334" mass="36966">MTAFVYQAEHIESSSIQLLKGRLLLYVLLAGGDYNPGGVTGCGPTIVHALSKNSVNLGTQLLTILSTYTGAKLETQLDRWHDVLRLELQTNASGQLTKCYPKMAAEIPDTFPDVSIARMYLKPLSSWSPQFTGITPDSLLWVPTQPSVPEIGIFCCNTFGWNDNDLLKKFKNNLWSRVAFRMFSSRYVLRNWQNLFASPTTNAKLLKVVKQDKDDGRHTNLEYIWACISISNFVKLAQPTAAVDNEQYIIISLPKVILAVATRDLSVMNAAGARHLMKHDAIGASLHGEPHQSGSSTTSTEDDVIEVDSESDEEYHIAHRALGSNGIIDLTNEI</sequence>
<organism evidence="2 3">
    <name type="scientific">Mycena maculata</name>
    <dbReference type="NCBI Taxonomy" id="230809"/>
    <lineage>
        <taxon>Eukaryota</taxon>
        <taxon>Fungi</taxon>
        <taxon>Dikarya</taxon>
        <taxon>Basidiomycota</taxon>
        <taxon>Agaricomycotina</taxon>
        <taxon>Agaricomycetes</taxon>
        <taxon>Agaricomycetidae</taxon>
        <taxon>Agaricales</taxon>
        <taxon>Marasmiineae</taxon>
        <taxon>Mycenaceae</taxon>
        <taxon>Mycena</taxon>
    </lineage>
</organism>
<reference evidence="2" key="1">
    <citation type="submission" date="2023-03" db="EMBL/GenBank/DDBJ databases">
        <title>Massive genome expansion in bonnet fungi (Mycena s.s.) driven by repeated elements and novel gene families across ecological guilds.</title>
        <authorList>
            <consortium name="Lawrence Berkeley National Laboratory"/>
            <person name="Harder C.B."/>
            <person name="Miyauchi S."/>
            <person name="Viragh M."/>
            <person name="Kuo A."/>
            <person name="Thoen E."/>
            <person name="Andreopoulos B."/>
            <person name="Lu D."/>
            <person name="Skrede I."/>
            <person name="Drula E."/>
            <person name="Henrissat B."/>
            <person name="Morin E."/>
            <person name="Kohler A."/>
            <person name="Barry K."/>
            <person name="LaButti K."/>
            <person name="Morin E."/>
            <person name="Salamov A."/>
            <person name="Lipzen A."/>
            <person name="Mereny Z."/>
            <person name="Hegedus B."/>
            <person name="Baldrian P."/>
            <person name="Stursova M."/>
            <person name="Weitz H."/>
            <person name="Taylor A."/>
            <person name="Grigoriev I.V."/>
            <person name="Nagy L.G."/>
            <person name="Martin F."/>
            <person name="Kauserud H."/>
        </authorList>
    </citation>
    <scope>NUCLEOTIDE SEQUENCE</scope>
    <source>
        <strain evidence="2">CBHHK188m</strain>
    </source>
</reference>
<dbReference type="InterPro" id="IPR036279">
    <property type="entry name" value="5-3_exonuclease_C_sf"/>
</dbReference>
<protein>
    <submittedName>
        <fullName evidence="2">Uncharacterized protein</fullName>
    </submittedName>
</protein>
<proteinExistence type="predicted"/>
<evidence type="ECO:0000313" key="2">
    <source>
        <dbReference type="EMBL" id="KAJ7747957.1"/>
    </source>
</evidence>
<accession>A0AAD7N6H8</accession>
<gene>
    <name evidence="2" type="ORF">DFH07DRAFT_923711</name>
</gene>
<evidence type="ECO:0000256" key="1">
    <source>
        <dbReference type="SAM" id="MobiDB-lite"/>
    </source>
</evidence>
<feature type="compositionally biased region" description="Acidic residues" evidence="1">
    <location>
        <begin position="300"/>
        <end position="310"/>
    </location>
</feature>
<evidence type="ECO:0000313" key="3">
    <source>
        <dbReference type="Proteomes" id="UP001215280"/>
    </source>
</evidence>
<name>A0AAD7N6H8_9AGAR</name>
<dbReference type="SUPFAM" id="SSF47807">
    <property type="entry name" value="5' to 3' exonuclease, C-terminal subdomain"/>
    <property type="match status" value="1"/>
</dbReference>